<accession>A0ABX0LR39</accession>
<evidence type="ECO:0000313" key="1">
    <source>
        <dbReference type="EMBL" id="NHZ32631.1"/>
    </source>
</evidence>
<name>A0ABX0LR39_9BURK</name>
<keyword evidence="2" id="KW-1185">Reference proteome</keyword>
<evidence type="ECO:0000313" key="2">
    <source>
        <dbReference type="Proteomes" id="UP000785613"/>
    </source>
</evidence>
<protein>
    <submittedName>
        <fullName evidence="1">Uncharacterized protein</fullName>
    </submittedName>
</protein>
<sequence length="79" mass="8227">MNHVAPPICQRPGRRSWPTWVCFAFGTITTNTQETEPGSGVHIAIAKRLAGAIDTRSAASTDSHPITGTIQIAIAGGTG</sequence>
<proteinExistence type="predicted"/>
<gene>
    <name evidence="1" type="ORF">F0185_03370</name>
</gene>
<comment type="caution">
    <text evidence="1">The sequence shown here is derived from an EMBL/GenBank/DDBJ whole genome shotgun (WGS) entry which is preliminary data.</text>
</comment>
<dbReference type="EMBL" id="VUYU01000002">
    <property type="protein sequence ID" value="NHZ32631.1"/>
    <property type="molecule type" value="Genomic_DNA"/>
</dbReference>
<dbReference type="Proteomes" id="UP000785613">
    <property type="component" value="Unassembled WGS sequence"/>
</dbReference>
<organism evidence="1 2">
    <name type="scientific">Massilia rubra</name>
    <dbReference type="NCBI Taxonomy" id="2607910"/>
    <lineage>
        <taxon>Bacteria</taxon>
        <taxon>Pseudomonadati</taxon>
        <taxon>Pseudomonadota</taxon>
        <taxon>Betaproteobacteria</taxon>
        <taxon>Burkholderiales</taxon>
        <taxon>Oxalobacteraceae</taxon>
        <taxon>Telluria group</taxon>
        <taxon>Massilia</taxon>
    </lineage>
</organism>
<dbReference type="RefSeq" id="WP_167221602.1">
    <property type="nucleotide sequence ID" value="NZ_VUYU01000002.1"/>
</dbReference>
<reference evidence="1 2" key="1">
    <citation type="submission" date="2019-09" db="EMBL/GenBank/DDBJ databases">
        <title>Taxonomy of Antarctic Massilia spp.: description of Massilia rubra sp. nov., Massilia aquatica sp. nov., Massilia mucilaginosa sp. nov., Massilia frigida sp. nov. isolated from streams, lakes and regoliths.</title>
        <authorList>
            <person name="Holochova P."/>
            <person name="Sedlacek I."/>
            <person name="Kralova S."/>
            <person name="Maslanova I."/>
            <person name="Busse H.-J."/>
            <person name="Stankova E."/>
            <person name="Vrbovska V."/>
            <person name="Kovarovic V."/>
            <person name="Bartak M."/>
            <person name="Svec P."/>
            <person name="Pantucek R."/>
        </authorList>
    </citation>
    <scope>NUCLEOTIDE SEQUENCE [LARGE SCALE GENOMIC DNA]</scope>
    <source>
        <strain evidence="1 2">CCM 8692</strain>
    </source>
</reference>